<feature type="non-terminal residue" evidence="1">
    <location>
        <position position="86"/>
    </location>
</feature>
<dbReference type="AlphaFoldDB" id="A0A7K6T164"/>
<feature type="non-terminal residue" evidence="1">
    <location>
        <position position="1"/>
    </location>
</feature>
<dbReference type="Proteomes" id="UP000546235">
    <property type="component" value="Unassembled WGS sequence"/>
</dbReference>
<evidence type="ECO:0000313" key="1">
    <source>
        <dbReference type="EMBL" id="NWX03939.1"/>
    </source>
</evidence>
<proteinExistence type="predicted"/>
<comment type="caution">
    <text evidence="1">The sequence shown here is derived from an EMBL/GenBank/DDBJ whole genome shotgun (WGS) entry which is preliminary data.</text>
</comment>
<organism evidence="1 2">
    <name type="scientific">Caloenas nicobarica</name>
    <name type="common">Nicobar pigeon</name>
    <dbReference type="NCBI Taxonomy" id="187106"/>
    <lineage>
        <taxon>Eukaryota</taxon>
        <taxon>Metazoa</taxon>
        <taxon>Chordata</taxon>
        <taxon>Craniata</taxon>
        <taxon>Vertebrata</taxon>
        <taxon>Euteleostomi</taxon>
        <taxon>Archelosauria</taxon>
        <taxon>Archosauria</taxon>
        <taxon>Dinosauria</taxon>
        <taxon>Saurischia</taxon>
        <taxon>Theropoda</taxon>
        <taxon>Coelurosauria</taxon>
        <taxon>Aves</taxon>
        <taxon>Neognathae</taxon>
        <taxon>Neoaves</taxon>
        <taxon>Columbimorphae</taxon>
        <taxon>Columbiformes</taxon>
        <taxon>Columbidae</taxon>
        <taxon>Caloenas</taxon>
    </lineage>
</organism>
<reference evidence="1 2" key="1">
    <citation type="submission" date="2019-09" db="EMBL/GenBank/DDBJ databases">
        <title>Bird 10,000 Genomes (B10K) Project - Family phase.</title>
        <authorList>
            <person name="Zhang G."/>
        </authorList>
    </citation>
    <scope>NUCLEOTIDE SEQUENCE [LARGE SCALE GENOMIC DNA]</scope>
    <source>
        <strain evidence="1">OUT-0007</strain>
        <tissue evidence="1">Blood</tissue>
    </source>
</reference>
<name>A0A7K6T164_CALNI</name>
<dbReference type="EMBL" id="VZSB01001503">
    <property type="protein sequence ID" value="NWX03939.1"/>
    <property type="molecule type" value="Genomic_DNA"/>
</dbReference>
<accession>A0A7K6T164</accession>
<evidence type="ECO:0000313" key="2">
    <source>
        <dbReference type="Proteomes" id="UP000546235"/>
    </source>
</evidence>
<sequence>NITELCWNNKTRANPSYEVKDIGGYWDHPGNVSSDWKTPDGLFWICGKRAYYSLPKKWRGTCTIWIIQPAFFLPPKSKRGSLLASY</sequence>
<gene>
    <name evidence="1" type="primary">Erv31_1</name>
    <name evidence="1" type="ORF">CALNIC_R15464</name>
</gene>
<protein>
    <submittedName>
        <fullName evidence="1">ENR1 protein</fullName>
    </submittedName>
</protein>
<keyword evidence="2" id="KW-1185">Reference proteome</keyword>